<dbReference type="PANTHER" id="PTHR34719:SF2">
    <property type="entry name" value="NICKEL-RESPONSIVE REGULATOR"/>
    <property type="match status" value="1"/>
</dbReference>
<evidence type="ECO:0000256" key="1">
    <source>
        <dbReference type="ARBA" id="ARBA00008478"/>
    </source>
</evidence>
<evidence type="ECO:0000313" key="11">
    <source>
        <dbReference type="Proteomes" id="UP000248395"/>
    </source>
</evidence>
<reference evidence="10 11" key="1">
    <citation type="submission" date="2018-05" db="EMBL/GenBank/DDBJ databases">
        <title>Genomic Encyclopedia of Type Strains, Phase IV (KMG-IV): sequencing the most valuable type-strain genomes for metagenomic binning, comparative biology and taxonomic classification.</title>
        <authorList>
            <person name="Goeker M."/>
        </authorList>
    </citation>
    <scope>NUCLEOTIDE SEQUENCE [LARGE SCALE GENOMIC DNA]</scope>
    <source>
        <strain evidence="10 11">DSM 25134</strain>
    </source>
</reference>
<dbReference type="HAMAP" id="MF_00476">
    <property type="entry name" value="NikR"/>
    <property type="match status" value="1"/>
</dbReference>
<evidence type="ECO:0000256" key="3">
    <source>
        <dbReference type="ARBA" id="ARBA00022723"/>
    </source>
</evidence>
<dbReference type="Pfam" id="PF08753">
    <property type="entry name" value="NikR_C"/>
    <property type="match status" value="1"/>
</dbReference>
<organism evidence="10 11">
    <name type="scientific">Aquitalea magnusonii</name>
    <dbReference type="NCBI Taxonomy" id="332411"/>
    <lineage>
        <taxon>Bacteria</taxon>
        <taxon>Pseudomonadati</taxon>
        <taxon>Pseudomonadota</taxon>
        <taxon>Betaproteobacteria</taxon>
        <taxon>Neisseriales</taxon>
        <taxon>Chromobacteriaceae</taxon>
        <taxon>Aquitalea</taxon>
    </lineage>
</organism>
<evidence type="ECO:0000256" key="5">
    <source>
        <dbReference type="ARBA" id="ARBA00023125"/>
    </source>
</evidence>
<dbReference type="Gene3D" id="3.30.70.1150">
    <property type="entry name" value="ACT-like. Chain A, domain 2"/>
    <property type="match status" value="1"/>
</dbReference>
<protein>
    <recommendedName>
        <fullName evidence="7">Putative nickel-responsive regulator</fullName>
    </recommendedName>
</protein>
<feature type="domain" description="Ribbon-helix-helix protein CopG" evidence="8">
    <location>
        <begin position="3"/>
        <end position="43"/>
    </location>
</feature>
<gene>
    <name evidence="10" type="ORF">DFR38_12815</name>
</gene>
<feature type="binding site" evidence="7">
    <location>
        <position position="90"/>
    </location>
    <ligand>
        <name>Ni(2+)</name>
        <dbReference type="ChEBI" id="CHEBI:49786"/>
    </ligand>
</feature>
<keyword evidence="11" id="KW-1185">Reference proteome</keyword>
<proteinExistence type="inferred from homology"/>
<comment type="function">
    <text evidence="7">Transcriptional regulator.</text>
</comment>
<dbReference type="Gene3D" id="1.10.1220.10">
    <property type="entry name" value="Met repressor-like"/>
    <property type="match status" value="1"/>
</dbReference>
<dbReference type="PANTHER" id="PTHR34719">
    <property type="entry name" value="NICKEL-RESPONSIVE REGULATOR"/>
    <property type="match status" value="1"/>
</dbReference>
<dbReference type="GO" id="GO:0016151">
    <property type="term" value="F:nickel cation binding"/>
    <property type="evidence" value="ECO:0007669"/>
    <property type="project" value="UniProtKB-UniRule"/>
</dbReference>
<dbReference type="GO" id="GO:0003677">
    <property type="term" value="F:DNA binding"/>
    <property type="evidence" value="ECO:0007669"/>
    <property type="project" value="UniProtKB-KW"/>
</dbReference>
<accession>A0A318IXQ0</accession>
<comment type="cofactor">
    <cofactor evidence="7">
        <name>Ni(2+)</name>
        <dbReference type="ChEBI" id="CHEBI:49786"/>
    </cofactor>
    <text evidence="7">Binds 1 nickel ion per subunit.</text>
</comment>
<dbReference type="RefSeq" id="WP_110313814.1">
    <property type="nucleotide sequence ID" value="NZ_QJKC01000028.1"/>
</dbReference>
<evidence type="ECO:0000313" key="10">
    <source>
        <dbReference type="EMBL" id="PXX40075.1"/>
    </source>
</evidence>
<dbReference type="InterPro" id="IPR010985">
    <property type="entry name" value="Ribbon_hlx_hlx"/>
</dbReference>
<feature type="binding site" evidence="7">
    <location>
        <position position="88"/>
    </location>
    <ligand>
        <name>Ni(2+)</name>
        <dbReference type="ChEBI" id="CHEBI:49786"/>
    </ligand>
</feature>
<dbReference type="SUPFAM" id="SSF47598">
    <property type="entry name" value="Ribbon-helix-helix"/>
    <property type="match status" value="1"/>
</dbReference>
<comment type="caution">
    <text evidence="10">The sequence shown here is derived from an EMBL/GenBank/DDBJ whole genome shotgun (WGS) entry which is preliminary data.</text>
</comment>
<dbReference type="Pfam" id="PF01402">
    <property type="entry name" value="RHH_1"/>
    <property type="match status" value="1"/>
</dbReference>
<evidence type="ECO:0000256" key="2">
    <source>
        <dbReference type="ARBA" id="ARBA00022596"/>
    </source>
</evidence>
<dbReference type="InterPro" id="IPR045865">
    <property type="entry name" value="ACT-like_dom_sf"/>
</dbReference>
<name>A0A318IXQ0_9NEIS</name>
<keyword evidence="2 7" id="KW-0533">Nickel</keyword>
<dbReference type="InterPro" id="IPR027271">
    <property type="entry name" value="Acetolactate_synth/TF_NikR_C"/>
</dbReference>
<dbReference type="NCBIfam" id="NF002815">
    <property type="entry name" value="PRK02967.1"/>
    <property type="match status" value="1"/>
</dbReference>
<dbReference type="GO" id="GO:0003700">
    <property type="term" value="F:DNA-binding transcription factor activity"/>
    <property type="evidence" value="ECO:0007669"/>
    <property type="project" value="UniProtKB-UniRule"/>
</dbReference>
<dbReference type="EMBL" id="QJKC01000028">
    <property type="protein sequence ID" value="PXX40075.1"/>
    <property type="molecule type" value="Genomic_DNA"/>
</dbReference>
<comment type="similarity">
    <text evidence="1 7">Belongs to the transcriptional regulatory CopG/NikR family.</text>
</comment>
<keyword evidence="4 7" id="KW-0805">Transcription regulation</keyword>
<evidence type="ECO:0000256" key="6">
    <source>
        <dbReference type="ARBA" id="ARBA00023163"/>
    </source>
</evidence>
<dbReference type="GO" id="GO:0010045">
    <property type="term" value="P:response to nickel cation"/>
    <property type="evidence" value="ECO:0007669"/>
    <property type="project" value="InterPro"/>
</dbReference>
<dbReference type="NCBIfam" id="NF003381">
    <property type="entry name" value="PRK04460.1"/>
    <property type="match status" value="1"/>
</dbReference>
<evidence type="ECO:0000259" key="9">
    <source>
        <dbReference type="Pfam" id="PF08753"/>
    </source>
</evidence>
<sequence length="148" mass="16277">MQRVTISLSDELAQAFDELMARRGYSSRSEAVRDMLRRELGEEDLGRGAGGPCVAVLSYVFDHHERQLSSRLTGLQHDHHDMAIATMHAHINHDDCIETVILRGDSAKVESFARSVIAETGVRHGQVQLIPTAAASGAGMGYRRPGKR</sequence>
<dbReference type="SUPFAM" id="SSF55021">
    <property type="entry name" value="ACT-like"/>
    <property type="match status" value="1"/>
</dbReference>
<dbReference type="CDD" id="cd22231">
    <property type="entry name" value="RHH_NikR_HicB-like"/>
    <property type="match status" value="1"/>
</dbReference>
<dbReference type="InterPro" id="IPR014864">
    <property type="entry name" value="TF_NikR_Ni-bd_C"/>
</dbReference>
<dbReference type="Proteomes" id="UP000248395">
    <property type="component" value="Unassembled WGS sequence"/>
</dbReference>
<keyword evidence="6 7" id="KW-0804">Transcription</keyword>
<dbReference type="InterPro" id="IPR022988">
    <property type="entry name" value="Ni_resp_reg_NikR"/>
</dbReference>
<evidence type="ECO:0000256" key="7">
    <source>
        <dbReference type="HAMAP-Rule" id="MF_00476"/>
    </source>
</evidence>
<dbReference type="InterPro" id="IPR013321">
    <property type="entry name" value="Arc_rbn_hlx_hlx"/>
</dbReference>
<evidence type="ECO:0000256" key="4">
    <source>
        <dbReference type="ARBA" id="ARBA00023015"/>
    </source>
</evidence>
<keyword evidence="3 7" id="KW-0479">Metal-binding</keyword>
<dbReference type="OrthoDB" id="9806294at2"/>
<dbReference type="AlphaFoldDB" id="A0A318IXQ0"/>
<feature type="binding site" evidence="7">
    <location>
        <position position="96"/>
    </location>
    <ligand>
        <name>Ni(2+)</name>
        <dbReference type="ChEBI" id="CHEBI:49786"/>
    </ligand>
</feature>
<evidence type="ECO:0000259" key="8">
    <source>
        <dbReference type="Pfam" id="PF01402"/>
    </source>
</evidence>
<feature type="binding site" evidence="7">
    <location>
        <position position="77"/>
    </location>
    <ligand>
        <name>Ni(2+)</name>
        <dbReference type="ChEBI" id="CHEBI:49786"/>
    </ligand>
</feature>
<keyword evidence="5 7" id="KW-0238">DNA-binding</keyword>
<dbReference type="InterPro" id="IPR050192">
    <property type="entry name" value="CopG/NikR_regulator"/>
</dbReference>
<dbReference type="InterPro" id="IPR002145">
    <property type="entry name" value="CopG"/>
</dbReference>
<feature type="domain" description="Transcription factor NikR nickel binding C-terminal" evidence="9">
    <location>
        <begin position="54"/>
        <end position="130"/>
    </location>
</feature>